<feature type="binding site" evidence="11">
    <location>
        <begin position="14"/>
        <end position="19"/>
    </location>
    <ligand>
        <name>ATP</name>
        <dbReference type="ChEBI" id="CHEBI:30616"/>
    </ligand>
</feature>
<dbReference type="GO" id="GO:0005829">
    <property type="term" value="C:cytosol"/>
    <property type="evidence" value="ECO:0007669"/>
    <property type="project" value="TreeGrafter"/>
</dbReference>
<dbReference type="GO" id="GO:0005524">
    <property type="term" value="F:ATP binding"/>
    <property type="evidence" value="ECO:0007669"/>
    <property type="project" value="UniProtKB-UniRule"/>
</dbReference>
<organism evidence="12 13">
    <name type="scientific">Methylococcus geothermalis</name>
    <dbReference type="NCBI Taxonomy" id="2681310"/>
    <lineage>
        <taxon>Bacteria</taxon>
        <taxon>Pseudomonadati</taxon>
        <taxon>Pseudomonadota</taxon>
        <taxon>Gammaproteobacteria</taxon>
        <taxon>Methylococcales</taxon>
        <taxon>Methylococcaceae</taxon>
        <taxon>Methylococcus</taxon>
    </lineage>
</organism>
<feature type="binding site" evidence="11">
    <location>
        <position position="60"/>
    </location>
    <ligand>
        <name>substrate</name>
    </ligand>
</feature>
<name>A0A858Q4R3_9GAMM</name>
<dbReference type="PRINTS" id="PR01100">
    <property type="entry name" value="SHIKIMTKNASE"/>
</dbReference>
<dbReference type="GO" id="GO:0008652">
    <property type="term" value="P:amino acid biosynthetic process"/>
    <property type="evidence" value="ECO:0007669"/>
    <property type="project" value="UniProtKB-KW"/>
</dbReference>
<comment type="caution">
    <text evidence="11">Lacks conserved residue(s) required for the propagation of feature annotation.</text>
</comment>
<keyword evidence="6 11" id="KW-0547">Nucleotide-binding</keyword>
<dbReference type="RefSeq" id="WP_169601699.1">
    <property type="nucleotide sequence ID" value="NZ_CP046565.1"/>
</dbReference>
<evidence type="ECO:0000256" key="6">
    <source>
        <dbReference type="ARBA" id="ARBA00022741"/>
    </source>
</evidence>
<evidence type="ECO:0000256" key="3">
    <source>
        <dbReference type="ARBA" id="ARBA00012154"/>
    </source>
</evidence>
<dbReference type="UniPathway" id="UPA00053">
    <property type="reaction ID" value="UER00088"/>
</dbReference>
<evidence type="ECO:0000256" key="1">
    <source>
        <dbReference type="ARBA" id="ARBA00004842"/>
    </source>
</evidence>
<feature type="binding site" evidence="11">
    <location>
        <position position="36"/>
    </location>
    <ligand>
        <name>substrate</name>
    </ligand>
</feature>
<keyword evidence="8 11" id="KW-0067">ATP-binding</keyword>
<protein>
    <recommendedName>
        <fullName evidence="3 11">Shikimate kinase</fullName>
        <shortName evidence="11">SK</shortName>
        <ecNumber evidence="3 11">2.7.1.71</ecNumber>
    </recommendedName>
</protein>
<reference evidence="13" key="1">
    <citation type="submission" date="2019-12" db="EMBL/GenBank/DDBJ databases">
        <authorList>
            <person name="Awala S.I."/>
            <person name="Rhee S.K."/>
        </authorList>
    </citation>
    <scope>NUCLEOTIDE SEQUENCE [LARGE SCALE GENOMIC DNA]</scope>
    <source>
        <strain evidence="13">IM1</strain>
    </source>
</reference>
<dbReference type="GO" id="GO:0009073">
    <property type="term" value="P:aromatic amino acid family biosynthetic process"/>
    <property type="evidence" value="ECO:0007669"/>
    <property type="project" value="UniProtKB-KW"/>
</dbReference>
<evidence type="ECO:0000256" key="9">
    <source>
        <dbReference type="ARBA" id="ARBA00023141"/>
    </source>
</evidence>
<keyword evidence="13" id="KW-1185">Reference proteome</keyword>
<sequence>MRNRRNIFLIGPMGAGKTTVGRLLGRALGLEFWDSDKEIERRTGVTVPMIFEYEGEAGFRRRESEVIADLTGKEGIVLATGGGSVLVPENQECLAARGLVIYLQCSVQKQLERTHKDINRPLLQTENPRQRLEELLRVRDPIYRQLADYIVDTGQHSSRSAVRRVINLYEKSGARLRAE</sequence>
<keyword evidence="9 11" id="KW-0057">Aromatic amino acid biosynthesis</keyword>
<comment type="cofactor">
    <cofactor evidence="11">
        <name>Mg(2+)</name>
        <dbReference type="ChEBI" id="CHEBI:18420"/>
    </cofactor>
    <text evidence="11">Binds 1 Mg(2+) ion per subunit.</text>
</comment>
<dbReference type="PROSITE" id="PS01128">
    <property type="entry name" value="SHIKIMATE_KINASE"/>
    <property type="match status" value="1"/>
</dbReference>
<comment type="pathway">
    <text evidence="1 11">Metabolic intermediate biosynthesis; chorismate biosynthesis; chorismate from D-erythrose 4-phosphate and phosphoenolpyruvate: step 5/7.</text>
</comment>
<evidence type="ECO:0000256" key="4">
    <source>
        <dbReference type="ARBA" id="ARBA00022605"/>
    </source>
</evidence>
<evidence type="ECO:0000313" key="13">
    <source>
        <dbReference type="Proteomes" id="UP000503004"/>
    </source>
</evidence>
<dbReference type="InterPro" id="IPR023000">
    <property type="entry name" value="Shikimate_kinase_CS"/>
</dbReference>
<evidence type="ECO:0000313" key="12">
    <source>
        <dbReference type="EMBL" id="QJD28804.1"/>
    </source>
</evidence>
<gene>
    <name evidence="11 12" type="primary">aroK</name>
    <name evidence="12" type="ORF">GNH96_01725</name>
</gene>
<comment type="function">
    <text evidence="11">Catalyzes the specific phosphorylation of the 3-hydroxyl group of shikimic acid using ATP as a cosubstrate.</text>
</comment>
<evidence type="ECO:0000256" key="5">
    <source>
        <dbReference type="ARBA" id="ARBA00022679"/>
    </source>
</evidence>
<comment type="subcellular location">
    <subcellularLocation>
        <location evidence="11">Cytoplasm</location>
    </subcellularLocation>
</comment>
<evidence type="ECO:0000256" key="8">
    <source>
        <dbReference type="ARBA" id="ARBA00022840"/>
    </source>
</evidence>
<feature type="binding site" evidence="11">
    <location>
        <position position="82"/>
    </location>
    <ligand>
        <name>substrate</name>
    </ligand>
</feature>
<dbReference type="PANTHER" id="PTHR21087:SF16">
    <property type="entry name" value="SHIKIMATE KINASE 1, CHLOROPLASTIC"/>
    <property type="match status" value="1"/>
</dbReference>
<dbReference type="EMBL" id="CP046565">
    <property type="protein sequence ID" value="QJD28804.1"/>
    <property type="molecule type" value="Genomic_DNA"/>
</dbReference>
<dbReference type="InterPro" id="IPR027417">
    <property type="entry name" value="P-loop_NTPase"/>
</dbReference>
<dbReference type="GO" id="GO:0000287">
    <property type="term" value="F:magnesium ion binding"/>
    <property type="evidence" value="ECO:0007669"/>
    <property type="project" value="UniProtKB-UniRule"/>
</dbReference>
<dbReference type="AlphaFoldDB" id="A0A858Q4R3"/>
<keyword evidence="5 11" id="KW-0808">Transferase</keyword>
<dbReference type="HAMAP" id="MF_00109">
    <property type="entry name" value="Shikimate_kinase"/>
    <property type="match status" value="1"/>
</dbReference>
<dbReference type="CDD" id="cd00464">
    <property type="entry name" value="SK"/>
    <property type="match status" value="1"/>
</dbReference>
<comment type="similarity">
    <text evidence="2 11">Belongs to the shikimate kinase family.</text>
</comment>
<proteinExistence type="inferred from homology"/>
<dbReference type="GO" id="GO:0004765">
    <property type="term" value="F:shikimate kinase activity"/>
    <property type="evidence" value="ECO:0007669"/>
    <property type="project" value="UniProtKB-UniRule"/>
</dbReference>
<dbReference type="NCBIfam" id="NF003456">
    <property type="entry name" value="PRK05057.1"/>
    <property type="match status" value="1"/>
</dbReference>
<comment type="catalytic activity">
    <reaction evidence="10 11">
        <text>shikimate + ATP = 3-phosphoshikimate + ADP + H(+)</text>
        <dbReference type="Rhea" id="RHEA:13121"/>
        <dbReference type="ChEBI" id="CHEBI:15378"/>
        <dbReference type="ChEBI" id="CHEBI:30616"/>
        <dbReference type="ChEBI" id="CHEBI:36208"/>
        <dbReference type="ChEBI" id="CHEBI:145989"/>
        <dbReference type="ChEBI" id="CHEBI:456216"/>
        <dbReference type="EC" id="2.7.1.71"/>
    </reaction>
</comment>
<keyword evidence="11" id="KW-0963">Cytoplasm</keyword>
<keyword evidence="4 11" id="KW-0028">Amino-acid biosynthesis</keyword>
<feature type="binding site" evidence="11">
    <location>
        <position position="120"/>
    </location>
    <ligand>
        <name>ATP</name>
        <dbReference type="ChEBI" id="CHEBI:30616"/>
    </ligand>
</feature>
<dbReference type="Proteomes" id="UP000503004">
    <property type="component" value="Chromosome"/>
</dbReference>
<dbReference type="Gene3D" id="3.40.50.300">
    <property type="entry name" value="P-loop containing nucleotide triphosphate hydrolases"/>
    <property type="match status" value="1"/>
</dbReference>
<dbReference type="InterPro" id="IPR000623">
    <property type="entry name" value="Shikimate_kinase/TSH1"/>
</dbReference>
<dbReference type="EC" id="2.7.1.71" evidence="3 11"/>
<keyword evidence="11" id="KW-0460">Magnesium</keyword>
<evidence type="ECO:0000256" key="7">
    <source>
        <dbReference type="ARBA" id="ARBA00022777"/>
    </source>
</evidence>
<keyword evidence="7 11" id="KW-0418">Kinase</keyword>
<dbReference type="KEGG" id="metu:GNH96_01725"/>
<keyword evidence="11" id="KW-0479">Metal-binding</keyword>
<evidence type="ECO:0000256" key="2">
    <source>
        <dbReference type="ARBA" id="ARBA00006997"/>
    </source>
</evidence>
<evidence type="ECO:0000256" key="11">
    <source>
        <dbReference type="HAMAP-Rule" id="MF_00109"/>
    </source>
</evidence>
<comment type="subunit">
    <text evidence="11">Monomer.</text>
</comment>
<feature type="binding site" evidence="11">
    <location>
        <position position="139"/>
    </location>
    <ligand>
        <name>substrate</name>
    </ligand>
</feature>
<dbReference type="InterPro" id="IPR031322">
    <property type="entry name" value="Shikimate/glucono_kinase"/>
</dbReference>
<dbReference type="PANTHER" id="PTHR21087">
    <property type="entry name" value="SHIKIMATE KINASE"/>
    <property type="match status" value="1"/>
</dbReference>
<dbReference type="GO" id="GO:0009423">
    <property type="term" value="P:chorismate biosynthetic process"/>
    <property type="evidence" value="ECO:0007669"/>
    <property type="project" value="UniProtKB-UniRule"/>
</dbReference>
<dbReference type="Pfam" id="PF01202">
    <property type="entry name" value="SKI"/>
    <property type="match status" value="1"/>
</dbReference>
<accession>A0A858Q4R3</accession>
<evidence type="ECO:0000256" key="10">
    <source>
        <dbReference type="ARBA" id="ARBA00048567"/>
    </source>
</evidence>
<dbReference type="SUPFAM" id="SSF52540">
    <property type="entry name" value="P-loop containing nucleoside triphosphate hydrolases"/>
    <property type="match status" value="1"/>
</dbReference>
<feature type="binding site" evidence="11">
    <location>
        <position position="18"/>
    </location>
    <ligand>
        <name>Mg(2+)</name>
        <dbReference type="ChEBI" id="CHEBI:18420"/>
    </ligand>
</feature>